<dbReference type="EMBL" id="CAXHTB010000026">
    <property type="protein sequence ID" value="CAL0334794.1"/>
    <property type="molecule type" value="Genomic_DNA"/>
</dbReference>
<dbReference type="InterPro" id="IPR016024">
    <property type="entry name" value="ARM-type_fold"/>
</dbReference>
<comment type="subcellular location">
    <subcellularLocation>
        <location evidence="1">Cytoplasm</location>
    </subcellularLocation>
</comment>
<feature type="compositionally biased region" description="Pro residues" evidence="6">
    <location>
        <begin position="61"/>
        <end position="78"/>
    </location>
</feature>
<dbReference type="GO" id="GO:0006606">
    <property type="term" value="P:protein import into nucleus"/>
    <property type="evidence" value="ECO:0007669"/>
    <property type="project" value="InterPro"/>
</dbReference>
<accession>A0AAV1YME7</accession>
<keyword evidence="4" id="KW-0677">Repeat</keyword>
<keyword evidence="2" id="KW-0813">Transport</keyword>
<dbReference type="Gene3D" id="1.25.10.10">
    <property type="entry name" value="Leucine-rich Repeat Variant"/>
    <property type="match status" value="1"/>
</dbReference>
<evidence type="ECO:0000256" key="6">
    <source>
        <dbReference type="SAM" id="MobiDB-lite"/>
    </source>
</evidence>
<proteinExistence type="predicted"/>
<comment type="caution">
    <text evidence="7">The sequence shown here is derived from an EMBL/GenBank/DDBJ whole genome shotgun (WGS) entry which is preliminary data.</text>
</comment>
<keyword evidence="8" id="KW-1185">Reference proteome</keyword>
<dbReference type="PANTHER" id="PTHR10527">
    <property type="entry name" value="IMPORTIN BETA"/>
    <property type="match status" value="1"/>
</dbReference>
<feature type="compositionally biased region" description="Pro residues" evidence="6">
    <location>
        <begin position="42"/>
        <end position="51"/>
    </location>
</feature>
<sequence length="1083" mass="123772">MASSSSSRSRCRNFSTMEASSRSLPQRPYSPIPSPFMTGPISSPPHSPPSAPLLESQPRDPNAPPRNPYSEPDAPPQPKTTYYQRLADKRLKVEAKRKNNIIYGFDLRPSAVKILESDSVEPLEKYIQEFTELPARKKYAQKKIFKSLSSHYPASFSLKLANLLLLHPPLHIRNEVVLRLYKVLTQPHDYRRIGYAILVELKNPILESFKIEFEELLLVQLSEAIGNLDSRINEYRLGGWIELHEYIVLCVSLNSNDEDSVLKGLILLGKLLDNAGQMIEFWSIHYTFIYNNLKARMLDDTANENFHALTFDALLTMMRMAQNLRVVEIGRSIFSMLLDCIGRHSNEGIVLKRVCDLGNFAFMGAGEIIIGKENNIFHCMLGIAEKKDTSRQLRYAAIQVLKDIGEENDDIMLPVIKGLYMDDALRVLRVSMDMLLCIEDDPIWFELDEEESISAGLSKSFELGKFLINLLFCQCDRGIVVPIAFALLQTTHAASKDWREHHAEMVVIAALADRQKDEVAKRFEEVEKLVFDSLNGHHRVLWAAVNALRILSEHNLIPNVQYHIKFFSKLFSIVKCSSFPVVQVEAVLAIRTLAANCRLLDKMTSFWEEIFKLMLELLKNDKKKIQEEAVVTLKTVVVLIPAKFEKYYHTAVESLKAILFDDDRVPNKCLHANSLECMSNVLLRNEFVNFENEDAVKVMKSFKSLMKKLSKTDYLLRSLMLKALGQFCQFPGVNIDRYINKFMPMLLQYAQLDIDLKVNMNSSDSNWFENVRVEALNVLSQCAVRSPKVFSHHLPKVYKVFAKWLSCSSPETQMASVSALPKILLLVKSGERDKRVQRTLQNSIVQSLVEALHKETDDTVHRNMLNILSKCIESAKYLMMSMVETIKGQLLPYVDKLLSTVARLWVSILSDLPVFQTEHRCDYLVTLVHVYRKQFTIFSGNDFPDRMKEFAVSIFNIIIPHFPDKLQMYHNIYTSELLKARDGTNSQRENALGIGICAEFGGQNFKTIVDVAMARLYSLRLIEADEPKLSDIAVSSLWKICEFHRENINGPVILFGSQSLATDQTYAEITQFLDKLVEDDMPF</sequence>
<evidence type="ECO:0000256" key="4">
    <source>
        <dbReference type="ARBA" id="ARBA00022737"/>
    </source>
</evidence>
<dbReference type="GO" id="GO:0005737">
    <property type="term" value="C:cytoplasm"/>
    <property type="evidence" value="ECO:0007669"/>
    <property type="project" value="UniProtKB-SubCell"/>
</dbReference>
<gene>
    <name evidence="7" type="ORF">LLUT_LOCUS35854</name>
</gene>
<organism evidence="7 8">
    <name type="scientific">Lupinus luteus</name>
    <name type="common">European yellow lupine</name>
    <dbReference type="NCBI Taxonomy" id="3873"/>
    <lineage>
        <taxon>Eukaryota</taxon>
        <taxon>Viridiplantae</taxon>
        <taxon>Streptophyta</taxon>
        <taxon>Embryophyta</taxon>
        <taxon>Tracheophyta</taxon>
        <taxon>Spermatophyta</taxon>
        <taxon>Magnoliopsida</taxon>
        <taxon>eudicotyledons</taxon>
        <taxon>Gunneridae</taxon>
        <taxon>Pentapetalae</taxon>
        <taxon>rosids</taxon>
        <taxon>fabids</taxon>
        <taxon>Fabales</taxon>
        <taxon>Fabaceae</taxon>
        <taxon>Papilionoideae</taxon>
        <taxon>50 kb inversion clade</taxon>
        <taxon>genistoids sensu lato</taxon>
        <taxon>core genistoids</taxon>
        <taxon>Genisteae</taxon>
        <taxon>Lupinus</taxon>
    </lineage>
</organism>
<evidence type="ECO:0000313" key="8">
    <source>
        <dbReference type="Proteomes" id="UP001497480"/>
    </source>
</evidence>
<protein>
    <submittedName>
        <fullName evidence="7">Uncharacterized protein</fullName>
    </submittedName>
</protein>
<keyword evidence="3" id="KW-0963">Cytoplasm</keyword>
<evidence type="ECO:0000313" key="7">
    <source>
        <dbReference type="EMBL" id="CAL0334794.1"/>
    </source>
</evidence>
<dbReference type="SUPFAM" id="SSF48371">
    <property type="entry name" value="ARM repeat"/>
    <property type="match status" value="1"/>
</dbReference>
<reference evidence="7 8" key="1">
    <citation type="submission" date="2024-03" db="EMBL/GenBank/DDBJ databases">
        <authorList>
            <person name="Martinez-Hernandez J."/>
        </authorList>
    </citation>
    <scope>NUCLEOTIDE SEQUENCE [LARGE SCALE GENOMIC DNA]</scope>
</reference>
<feature type="compositionally biased region" description="Polar residues" evidence="6">
    <location>
        <begin position="12"/>
        <end position="24"/>
    </location>
</feature>
<evidence type="ECO:0000256" key="1">
    <source>
        <dbReference type="ARBA" id="ARBA00004496"/>
    </source>
</evidence>
<dbReference type="InterPro" id="IPR011989">
    <property type="entry name" value="ARM-like"/>
</dbReference>
<evidence type="ECO:0000256" key="3">
    <source>
        <dbReference type="ARBA" id="ARBA00022490"/>
    </source>
</evidence>
<name>A0AAV1YME7_LUPLU</name>
<dbReference type="AlphaFoldDB" id="A0AAV1YME7"/>
<evidence type="ECO:0000256" key="2">
    <source>
        <dbReference type="ARBA" id="ARBA00022448"/>
    </source>
</evidence>
<evidence type="ECO:0000256" key="5">
    <source>
        <dbReference type="ARBA" id="ARBA00022927"/>
    </source>
</evidence>
<feature type="region of interest" description="Disordered" evidence="6">
    <location>
        <begin position="1"/>
        <end position="80"/>
    </location>
</feature>
<dbReference type="InterPro" id="IPR040122">
    <property type="entry name" value="Importin_beta"/>
</dbReference>
<dbReference type="Proteomes" id="UP001497480">
    <property type="component" value="Unassembled WGS sequence"/>
</dbReference>
<keyword evidence="5" id="KW-0653">Protein transport</keyword>